<dbReference type="GeneID" id="5076623"/>
<protein>
    <submittedName>
        <fullName evidence="2">Putative holin</fullName>
    </submittedName>
</protein>
<organism evidence="2 3">
    <name type="scientific">Xanthomonas phage Xp15</name>
    <dbReference type="NCBI Taxonomy" id="322855"/>
    <lineage>
        <taxon>Viruses</taxon>
        <taxon>Duplodnaviria</taxon>
        <taxon>Heunggongvirae</taxon>
        <taxon>Uroviricota</taxon>
        <taxon>Caudoviricetes</taxon>
        <taxon>Alachuavirus</taxon>
        <taxon>Alachuavirus Xp15</taxon>
    </lineage>
</organism>
<dbReference type="RefSeq" id="YP_239297.1">
    <property type="nucleotide sequence ID" value="NC_007024.1"/>
</dbReference>
<name>Q52PP7_9CAUD</name>
<dbReference type="EMBL" id="AY986977">
    <property type="protein sequence ID" value="AAX84868.1"/>
    <property type="molecule type" value="Genomic_DNA"/>
</dbReference>
<dbReference type="KEGG" id="vg:5076623"/>
<evidence type="ECO:0000313" key="2">
    <source>
        <dbReference type="EMBL" id="AAX84868.1"/>
    </source>
</evidence>
<keyword evidence="3" id="KW-1185">Reference proteome</keyword>
<accession>Q52PP7</accession>
<evidence type="ECO:0000313" key="3">
    <source>
        <dbReference type="Proteomes" id="UP000001305"/>
    </source>
</evidence>
<reference evidence="2 3" key="1">
    <citation type="submission" date="2005-03" db="EMBL/GenBank/DDBJ databases">
        <title>Sequencing of bacteriophage Xp15 from Xanthomonas campestris pv. pelargonii and identification of the lysis genes.</title>
        <authorList>
            <person name="Ramadugu C."/>
            <person name="Gabriel D.W."/>
        </authorList>
    </citation>
    <scope>NUCLEOTIDE SEQUENCE [LARGE SCALE GENOMIC DNA]</scope>
</reference>
<evidence type="ECO:0000256" key="1">
    <source>
        <dbReference type="SAM" id="Phobius"/>
    </source>
</evidence>
<keyword evidence="1" id="KW-0472">Membrane</keyword>
<sequence>MPILAQIKAYSEVIKLVVLGALVIILGILCYVAWSSYQDGQDAKVLSGVLAQKAEDTAGVQNALTGAQAQPAVIEHRILETRTQYITQYEKLKNEDAIVAEFANTAVPDSLRKLACERRVARDGLTDTQGGCQRFGKGATDFGANPTP</sequence>
<dbReference type="Proteomes" id="UP000001305">
    <property type="component" value="Segment"/>
</dbReference>
<proteinExistence type="predicted"/>
<keyword evidence="1" id="KW-0812">Transmembrane</keyword>
<feature type="transmembrane region" description="Helical" evidence="1">
    <location>
        <begin position="12"/>
        <end position="34"/>
    </location>
</feature>
<keyword evidence="1" id="KW-1133">Transmembrane helix</keyword>